<dbReference type="InterPro" id="IPR008332">
    <property type="entry name" value="MethylG_MeTrfase_N"/>
</dbReference>
<dbReference type="SUPFAM" id="SSF46767">
    <property type="entry name" value="Methylated DNA-protein cysteine methyltransferase, C-terminal domain"/>
    <property type="match status" value="1"/>
</dbReference>
<dbReference type="Proteomes" id="UP000198914">
    <property type="component" value="Unassembled WGS sequence"/>
</dbReference>
<evidence type="ECO:0000256" key="1">
    <source>
        <dbReference type="ARBA" id="ARBA00001286"/>
    </source>
</evidence>
<feature type="active site" description="Nucleophile; methyl group acceptor" evidence="9">
    <location>
        <position position="121"/>
    </location>
</feature>
<feature type="domain" description="Methylguanine DNA methyltransferase ribonuclease-like" evidence="11">
    <location>
        <begin position="9"/>
        <end position="66"/>
    </location>
</feature>
<gene>
    <name evidence="12" type="ORF">SAMN05444004_10365</name>
</gene>
<comment type="miscellaneous">
    <text evidence="9">This enzyme catalyzes only one turnover and therefore is not strictly catalytic. According to one definition, an enzyme is a biocatalyst that acts repeatedly and over many reaction cycles.</text>
</comment>
<dbReference type="RefSeq" id="WP_092643209.1">
    <property type="nucleotide sequence ID" value="NZ_FNPX01000003.1"/>
</dbReference>
<reference evidence="13" key="1">
    <citation type="submission" date="2016-10" db="EMBL/GenBank/DDBJ databases">
        <authorList>
            <person name="Varghese N."/>
            <person name="Submissions S."/>
        </authorList>
    </citation>
    <scope>NUCLEOTIDE SEQUENCE [LARGE SCALE GENOMIC DNA]</scope>
    <source>
        <strain evidence="13">DSM 100420</strain>
    </source>
</reference>
<comment type="catalytic activity">
    <reaction evidence="8 9">
        <text>a 6-O-methyl-2'-deoxyguanosine in DNA + L-cysteinyl-[protein] = S-methyl-L-cysteinyl-[protein] + a 2'-deoxyguanosine in DNA</text>
        <dbReference type="Rhea" id="RHEA:24000"/>
        <dbReference type="Rhea" id="RHEA-COMP:10131"/>
        <dbReference type="Rhea" id="RHEA-COMP:10132"/>
        <dbReference type="Rhea" id="RHEA-COMP:11367"/>
        <dbReference type="Rhea" id="RHEA-COMP:11368"/>
        <dbReference type="ChEBI" id="CHEBI:29950"/>
        <dbReference type="ChEBI" id="CHEBI:82612"/>
        <dbReference type="ChEBI" id="CHEBI:85445"/>
        <dbReference type="ChEBI" id="CHEBI:85448"/>
        <dbReference type="EC" id="2.1.1.63"/>
    </reaction>
</comment>
<dbReference type="NCBIfam" id="TIGR00589">
    <property type="entry name" value="ogt"/>
    <property type="match status" value="1"/>
</dbReference>
<comment type="catalytic activity">
    <reaction evidence="1 9">
        <text>a 4-O-methyl-thymidine in DNA + L-cysteinyl-[protein] = a thymidine in DNA + S-methyl-L-cysteinyl-[protein]</text>
        <dbReference type="Rhea" id="RHEA:53428"/>
        <dbReference type="Rhea" id="RHEA-COMP:10131"/>
        <dbReference type="Rhea" id="RHEA-COMP:10132"/>
        <dbReference type="Rhea" id="RHEA-COMP:13555"/>
        <dbReference type="Rhea" id="RHEA-COMP:13556"/>
        <dbReference type="ChEBI" id="CHEBI:29950"/>
        <dbReference type="ChEBI" id="CHEBI:82612"/>
        <dbReference type="ChEBI" id="CHEBI:137386"/>
        <dbReference type="ChEBI" id="CHEBI:137387"/>
        <dbReference type="EC" id="2.1.1.63"/>
    </reaction>
</comment>
<accession>A0A1H3MHA2</accession>
<dbReference type="Pfam" id="PF01035">
    <property type="entry name" value="DNA_binding_1"/>
    <property type="match status" value="1"/>
</dbReference>
<evidence type="ECO:0000256" key="7">
    <source>
        <dbReference type="ARBA" id="ARBA00023204"/>
    </source>
</evidence>
<evidence type="ECO:0000256" key="5">
    <source>
        <dbReference type="ARBA" id="ARBA00022679"/>
    </source>
</evidence>
<dbReference type="GO" id="GO:0003908">
    <property type="term" value="F:methylated-DNA-[protein]-cysteine S-methyltransferase activity"/>
    <property type="evidence" value="ECO:0007669"/>
    <property type="project" value="UniProtKB-UniRule"/>
</dbReference>
<sequence>MIFVRHETAAGPLCLAGQGEVLTDARLNAPPDAEWQECPDAFAQARRQLDAYFDRKCVDFDLPLAPRGTPFQRRVWHALQAIPPGETCSYADLAQAVRRPGGTQAVGQANGKNPIAILIPCHRVIAADGGPGGYAHGPAIKRHLLELEGALPVQSRLI</sequence>
<protein>
    <recommendedName>
        <fullName evidence="9">Methylated-DNA--protein-cysteine methyltransferase</fullName>
        <ecNumber evidence="9">2.1.1.63</ecNumber>
    </recommendedName>
    <alternativeName>
        <fullName evidence="9">6-O-methylguanine-DNA methyltransferase</fullName>
        <shortName evidence="9">MGMT</shortName>
    </alternativeName>
    <alternativeName>
        <fullName evidence="9">O-6-methylguanine-DNA-alkyltransferase</fullName>
    </alternativeName>
</protein>
<comment type="similarity">
    <text evidence="2 9">Belongs to the MGMT family.</text>
</comment>
<evidence type="ECO:0000256" key="2">
    <source>
        <dbReference type="ARBA" id="ARBA00008711"/>
    </source>
</evidence>
<comment type="function">
    <text evidence="9">Involved in the cellular defense against the biological effects of O6-methylguanine (O6-MeG) and O4-methylthymine (O4-MeT) in DNA. Repairs the methylated nucleobase in DNA by stoichiometrically transferring the methyl group to a cysteine residue in the enzyme. This is a suicide reaction: the enzyme is irreversibly inactivated.</text>
</comment>
<keyword evidence="6 9" id="KW-0227">DNA damage</keyword>
<keyword evidence="3 9" id="KW-0963">Cytoplasm</keyword>
<organism evidence="12 13">
    <name type="scientific">Jannaschia faecimaris</name>
    <dbReference type="NCBI Taxonomy" id="1244108"/>
    <lineage>
        <taxon>Bacteria</taxon>
        <taxon>Pseudomonadati</taxon>
        <taxon>Pseudomonadota</taxon>
        <taxon>Alphaproteobacteria</taxon>
        <taxon>Rhodobacterales</taxon>
        <taxon>Roseobacteraceae</taxon>
        <taxon>Jannaschia</taxon>
    </lineage>
</organism>
<dbReference type="InterPro" id="IPR036388">
    <property type="entry name" value="WH-like_DNA-bd_sf"/>
</dbReference>
<dbReference type="AlphaFoldDB" id="A0A1H3MHA2"/>
<evidence type="ECO:0000256" key="8">
    <source>
        <dbReference type="ARBA" id="ARBA00049348"/>
    </source>
</evidence>
<dbReference type="InterPro" id="IPR014048">
    <property type="entry name" value="MethylDNA_cys_MeTrfase_DNA-bd"/>
</dbReference>
<dbReference type="STRING" id="1244108.SAMN05444004_10365"/>
<evidence type="ECO:0000256" key="6">
    <source>
        <dbReference type="ARBA" id="ARBA00022763"/>
    </source>
</evidence>
<proteinExistence type="inferred from homology"/>
<evidence type="ECO:0000259" key="11">
    <source>
        <dbReference type="Pfam" id="PF02870"/>
    </source>
</evidence>
<dbReference type="FunFam" id="1.10.10.10:FF:000214">
    <property type="entry name" value="Methylated-DNA--protein-cysteine methyltransferase"/>
    <property type="match status" value="1"/>
</dbReference>
<dbReference type="GO" id="GO:0005737">
    <property type="term" value="C:cytoplasm"/>
    <property type="evidence" value="ECO:0007669"/>
    <property type="project" value="UniProtKB-SubCell"/>
</dbReference>
<dbReference type="PROSITE" id="PS00374">
    <property type="entry name" value="MGMT"/>
    <property type="match status" value="1"/>
</dbReference>
<dbReference type="InterPro" id="IPR023546">
    <property type="entry name" value="MGMT"/>
</dbReference>
<dbReference type="SUPFAM" id="SSF53155">
    <property type="entry name" value="Methylated DNA-protein cysteine methyltransferase domain"/>
    <property type="match status" value="1"/>
</dbReference>
<dbReference type="Pfam" id="PF02870">
    <property type="entry name" value="Methyltransf_1N"/>
    <property type="match status" value="1"/>
</dbReference>
<dbReference type="GO" id="GO:0032259">
    <property type="term" value="P:methylation"/>
    <property type="evidence" value="ECO:0007669"/>
    <property type="project" value="UniProtKB-KW"/>
</dbReference>
<dbReference type="GO" id="GO:0006307">
    <property type="term" value="P:DNA alkylation repair"/>
    <property type="evidence" value="ECO:0007669"/>
    <property type="project" value="UniProtKB-UniRule"/>
</dbReference>
<dbReference type="Gene3D" id="1.10.10.10">
    <property type="entry name" value="Winged helix-like DNA-binding domain superfamily/Winged helix DNA-binding domain"/>
    <property type="match status" value="1"/>
</dbReference>
<dbReference type="OrthoDB" id="9802228at2"/>
<keyword evidence="5 9" id="KW-0808">Transferase</keyword>
<evidence type="ECO:0000256" key="9">
    <source>
        <dbReference type="HAMAP-Rule" id="MF_00772"/>
    </source>
</evidence>
<dbReference type="PANTHER" id="PTHR10815">
    <property type="entry name" value="METHYLATED-DNA--PROTEIN-CYSTEINE METHYLTRANSFERASE"/>
    <property type="match status" value="1"/>
</dbReference>
<dbReference type="EMBL" id="FNPX01000003">
    <property type="protein sequence ID" value="SDY75923.1"/>
    <property type="molecule type" value="Genomic_DNA"/>
</dbReference>
<evidence type="ECO:0000313" key="12">
    <source>
        <dbReference type="EMBL" id="SDY75923.1"/>
    </source>
</evidence>
<dbReference type="InterPro" id="IPR001497">
    <property type="entry name" value="MethylDNA_cys_MeTrfase_AS"/>
</dbReference>
<dbReference type="InterPro" id="IPR036631">
    <property type="entry name" value="MGMT_N_sf"/>
</dbReference>
<keyword evidence="4 9" id="KW-0489">Methyltransferase</keyword>
<keyword evidence="7 9" id="KW-0234">DNA repair</keyword>
<name>A0A1H3MHA2_9RHOB</name>
<comment type="subcellular location">
    <subcellularLocation>
        <location evidence="9">Cytoplasm</location>
    </subcellularLocation>
</comment>
<evidence type="ECO:0000256" key="4">
    <source>
        <dbReference type="ARBA" id="ARBA00022603"/>
    </source>
</evidence>
<dbReference type="EC" id="2.1.1.63" evidence="9"/>
<evidence type="ECO:0000313" key="13">
    <source>
        <dbReference type="Proteomes" id="UP000198914"/>
    </source>
</evidence>
<keyword evidence="13" id="KW-1185">Reference proteome</keyword>
<dbReference type="InterPro" id="IPR036217">
    <property type="entry name" value="MethylDNA_cys_MeTrfase_DNAb"/>
</dbReference>
<dbReference type="PANTHER" id="PTHR10815:SF13">
    <property type="entry name" value="METHYLATED-DNA--PROTEIN-CYSTEINE METHYLTRANSFERASE"/>
    <property type="match status" value="1"/>
</dbReference>
<dbReference type="CDD" id="cd06445">
    <property type="entry name" value="ATase"/>
    <property type="match status" value="1"/>
</dbReference>
<evidence type="ECO:0000256" key="3">
    <source>
        <dbReference type="ARBA" id="ARBA00022490"/>
    </source>
</evidence>
<feature type="domain" description="Methylated-DNA-[protein]-cysteine S-methyltransferase DNA binding" evidence="10">
    <location>
        <begin position="70"/>
        <end position="150"/>
    </location>
</feature>
<evidence type="ECO:0000259" key="10">
    <source>
        <dbReference type="Pfam" id="PF01035"/>
    </source>
</evidence>
<dbReference type="HAMAP" id="MF_00772">
    <property type="entry name" value="OGT"/>
    <property type="match status" value="1"/>
</dbReference>
<dbReference type="Gene3D" id="3.30.160.70">
    <property type="entry name" value="Methylated DNA-protein cysteine methyltransferase domain"/>
    <property type="match status" value="1"/>
</dbReference>